<feature type="active site" description="Proton acceptor" evidence="5">
    <location>
        <position position="129"/>
    </location>
</feature>
<organism evidence="9">
    <name type="scientific">Aphanomyces astaci</name>
    <name type="common">Crayfish plague agent</name>
    <dbReference type="NCBI Taxonomy" id="112090"/>
    <lineage>
        <taxon>Eukaryota</taxon>
        <taxon>Sar</taxon>
        <taxon>Stramenopiles</taxon>
        <taxon>Oomycota</taxon>
        <taxon>Saprolegniomycetes</taxon>
        <taxon>Saprolegniales</taxon>
        <taxon>Verrucalvaceae</taxon>
        <taxon>Aphanomyces</taxon>
    </lineage>
</organism>
<dbReference type="GO" id="GO:0046872">
    <property type="term" value="F:metal ion binding"/>
    <property type="evidence" value="ECO:0007669"/>
    <property type="project" value="UniProtKB-KW"/>
</dbReference>
<protein>
    <recommendedName>
        <fullName evidence="2">histone deacetylase</fullName>
        <ecNumber evidence="2">3.5.1.98</ecNumber>
    </recommendedName>
</protein>
<dbReference type="AlphaFoldDB" id="W4GJY7"/>
<reference evidence="9" key="1">
    <citation type="submission" date="2013-12" db="EMBL/GenBank/DDBJ databases">
        <title>The Genome Sequence of Aphanomyces astaci APO3.</title>
        <authorList>
            <consortium name="The Broad Institute Genomics Platform"/>
            <person name="Russ C."/>
            <person name="Tyler B."/>
            <person name="van West P."/>
            <person name="Dieguez-Uribeondo J."/>
            <person name="Young S.K."/>
            <person name="Zeng Q."/>
            <person name="Gargeya S."/>
            <person name="Fitzgerald M."/>
            <person name="Abouelleil A."/>
            <person name="Alvarado L."/>
            <person name="Chapman S.B."/>
            <person name="Gainer-Dewar J."/>
            <person name="Goldberg J."/>
            <person name="Griggs A."/>
            <person name="Gujja S."/>
            <person name="Hansen M."/>
            <person name="Howarth C."/>
            <person name="Imamovic A."/>
            <person name="Ireland A."/>
            <person name="Larimer J."/>
            <person name="McCowan C."/>
            <person name="Murphy C."/>
            <person name="Pearson M."/>
            <person name="Poon T.W."/>
            <person name="Priest M."/>
            <person name="Roberts A."/>
            <person name="Saif S."/>
            <person name="Shea T."/>
            <person name="Sykes S."/>
            <person name="Wortman J."/>
            <person name="Nusbaum C."/>
            <person name="Birren B."/>
        </authorList>
    </citation>
    <scope>NUCLEOTIDE SEQUENCE [LARGE SCALE GENOMIC DNA]</scope>
    <source>
        <strain evidence="9">APO3</strain>
    </source>
</reference>
<sequence>MARTVALVFSSEYAAALSSLPVHPNRDCMTFSLLQHTGILSHLHVIAPDVASQSDLERFHTAGYVVALQGETSSTAAVMLEYGLVDDAYTFPGLFAYCTFVAGASLTAAKLLVSKTVDISINWGGGRHHAKKDHASGFCYVNDVVLAVDYLLQHVPSSKVLVIDIDVHHGDGVEEAFYFSSQVFTLSFHKLARGFFPGTGSTASIGRGAGRHRNLNVPLDDGITDDQFLEVFELVVQAVAEAFEPSHVVMTCGVDTLSTDPLGTFNLTATGLCWCLEVVKEMELPLLVLGGGGYNEADAARCFAALTATAVDQPLPQDVPDHDYFPKYGPHFEMRTTSVKSRLNKNTVASLEATCQHALDHISHLATTG</sequence>
<keyword evidence="4" id="KW-0156">Chromatin regulator</keyword>
<dbReference type="InterPro" id="IPR037138">
    <property type="entry name" value="His_deacetylse_dom_sf"/>
</dbReference>
<evidence type="ECO:0000259" key="8">
    <source>
        <dbReference type="Pfam" id="PF00850"/>
    </source>
</evidence>
<dbReference type="EMBL" id="KI913128">
    <property type="protein sequence ID" value="ETV79345.1"/>
    <property type="molecule type" value="Genomic_DNA"/>
</dbReference>
<feature type="domain" description="Histone deacetylase" evidence="8">
    <location>
        <begin position="21"/>
        <end position="309"/>
    </location>
</feature>
<dbReference type="OrthoDB" id="73273at2759"/>
<dbReference type="RefSeq" id="XP_009831186.1">
    <property type="nucleotide sequence ID" value="XM_009832884.1"/>
</dbReference>
<dbReference type="STRING" id="112090.W4GJY7"/>
<dbReference type="GO" id="GO:0040029">
    <property type="term" value="P:epigenetic regulation of gene expression"/>
    <property type="evidence" value="ECO:0007669"/>
    <property type="project" value="TreeGrafter"/>
</dbReference>
<feature type="binding site" evidence="7">
    <location>
        <position position="166"/>
    </location>
    <ligand>
        <name>a divalent metal cation</name>
        <dbReference type="ChEBI" id="CHEBI:60240"/>
    </ligand>
</feature>
<dbReference type="Gene3D" id="3.40.800.20">
    <property type="entry name" value="Histone deacetylase domain"/>
    <property type="match status" value="1"/>
</dbReference>
<feature type="binding site" evidence="6">
    <location>
        <position position="87"/>
    </location>
    <ligand>
        <name>substrate</name>
    </ligand>
</feature>
<dbReference type="Pfam" id="PF00850">
    <property type="entry name" value="Hist_deacetyl"/>
    <property type="match status" value="1"/>
</dbReference>
<comment type="similarity">
    <text evidence="1">Belongs to the histone deacetylase family. HD type 1 subfamily.</text>
</comment>
<dbReference type="GeneID" id="20809375"/>
<dbReference type="PRINTS" id="PR01271">
    <property type="entry name" value="HISDACETLASE"/>
</dbReference>
<dbReference type="SUPFAM" id="SSF52768">
    <property type="entry name" value="Arginase/deacetylase"/>
    <property type="match status" value="1"/>
</dbReference>
<dbReference type="PIRSF" id="PIRSF037913">
    <property type="entry name" value="His_deacetylse_1"/>
    <property type="match status" value="1"/>
</dbReference>
<accession>W4GJY7</accession>
<dbReference type="InterPro" id="IPR023696">
    <property type="entry name" value="Ureohydrolase_dom_sf"/>
</dbReference>
<dbReference type="InterPro" id="IPR023801">
    <property type="entry name" value="His_deacetylse_dom"/>
</dbReference>
<evidence type="ECO:0000256" key="5">
    <source>
        <dbReference type="PIRSR" id="PIRSR037913-1"/>
    </source>
</evidence>
<dbReference type="InterPro" id="IPR000286">
    <property type="entry name" value="HDACs"/>
</dbReference>
<evidence type="ECO:0000256" key="6">
    <source>
        <dbReference type="PIRSR" id="PIRSR037913-2"/>
    </source>
</evidence>
<keyword evidence="3" id="KW-0378">Hydrolase</keyword>
<proteinExistence type="inferred from homology"/>
<dbReference type="EC" id="3.5.1.98" evidence="2"/>
<feature type="binding site" evidence="7">
    <location>
        <position position="255"/>
    </location>
    <ligand>
        <name>a divalent metal cation</name>
        <dbReference type="ChEBI" id="CHEBI:60240"/>
    </ligand>
</feature>
<dbReference type="InterPro" id="IPR003084">
    <property type="entry name" value="HDAC_I/II"/>
</dbReference>
<feature type="binding site" evidence="6">
    <location>
        <position position="294"/>
    </location>
    <ligand>
        <name>substrate</name>
    </ligand>
</feature>
<dbReference type="GO" id="GO:0000118">
    <property type="term" value="C:histone deacetylase complex"/>
    <property type="evidence" value="ECO:0007669"/>
    <property type="project" value="UniProtKB-ARBA"/>
</dbReference>
<dbReference type="VEuPathDB" id="FungiDB:H257_07379"/>
<dbReference type="PANTHER" id="PTHR10625">
    <property type="entry name" value="HISTONE DEACETYLASE HDAC1-RELATED"/>
    <property type="match status" value="1"/>
</dbReference>
<feature type="binding site" evidence="6">
    <location>
        <position position="137"/>
    </location>
    <ligand>
        <name>substrate</name>
    </ligand>
</feature>
<evidence type="ECO:0000256" key="4">
    <source>
        <dbReference type="ARBA" id="ARBA00022853"/>
    </source>
</evidence>
<evidence type="ECO:0000256" key="7">
    <source>
        <dbReference type="PIRSR" id="PIRSR037913-3"/>
    </source>
</evidence>
<dbReference type="PRINTS" id="PR01270">
    <property type="entry name" value="HDASUPER"/>
</dbReference>
<gene>
    <name evidence="9" type="ORF">H257_07379</name>
</gene>
<evidence type="ECO:0000313" key="9">
    <source>
        <dbReference type="EMBL" id="ETV79344.1"/>
    </source>
</evidence>
<dbReference type="EMBL" id="KI913128">
    <property type="protein sequence ID" value="ETV79344.1"/>
    <property type="molecule type" value="Genomic_DNA"/>
</dbReference>
<evidence type="ECO:0000256" key="1">
    <source>
        <dbReference type="ARBA" id="ARBA00006457"/>
    </source>
</evidence>
<feature type="binding site" evidence="7">
    <location>
        <position position="168"/>
    </location>
    <ligand>
        <name>a divalent metal cation</name>
        <dbReference type="ChEBI" id="CHEBI:60240"/>
    </ligand>
</feature>
<evidence type="ECO:0000256" key="3">
    <source>
        <dbReference type="ARBA" id="ARBA00022801"/>
    </source>
</evidence>
<dbReference type="PANTHER" id="PTHR10625:SF10">
    <property type="entry name" value="HISTONE DEACETYLASE HDAC1"/>
    <property type="match status" value="1"/>
</dbReference>
<name>W4GJY7_APHAT</name>
<dbReference type="RefSeq" id="XP_009831185.1">
    <property type="nucleotide sequence ID" value="XM_009832883.1"/>
</dbReference>
<dbReference type="GO" id="GO:0141221">
    <property type="term" value="F:histone deacetylase activity, hydrolytic mechanism"/>
    <property type="evidence" value="ECO:0007669"/>
    <property type="project" value="UniProtKB-EC"/>
</dbReference>
<keyword evidence="7" id="KW-0479">Metal-binding</keyword>
<evidence type="ECO:0000256" key="2">
    <source>
        <dbReference type="ARBA" id="ARBA00012111"/>
    </source>
</evidence>